<evidence type="ECO:0000313" key="3">
    <source>
        <dbReference type="WBParaSite" id="SSLN_0000685201-mRNA-1"/>
    </source>
</evidence>
<organism evidence="3">
    <name type="scientific">Schistocephalus solidus</name>
    <name type="common">Tapeworm</name>
    <dbReference type="NCBI Taxonomy" id="70667"/>
    <lineage>
        <taxon>Eukaryota</taxon>
        <taxon>Metazoa</taxon>
        <taxon>Spiralia</taxon>
        <taxon>Lophotrochozoa</taxon>
        <taxon>Platyhelminthes</taxon>
        <taxon>Cestoda</taxon>
        <taxon>Eucestoda</taxon>
        <taxon>Diphyllobothriidea</taxon>
        <taxon>Diphyllobothriidae</taxon>
        <taxon>Schistocephalus</taxon>
    </lineage>
</organism>
<keyword evidence="2" id="KW-1185">Reference proteome</keyword>
<dbReference type="OrthoDB" id="10421446at2759"/>
<dbReference type="WBParaSite" id="SSLN_0000685201-mRNA-1">
    <property type="protein sequence ID" value="SSLN_0000685201-mRNA-1"/>
    <property type="gene ID" value="SSLN_0000685201"/>
</dbReference>
<dbReference type="EMBL" id="UYSU01033787">
    <property type="protein sequence ID" value="VDL93028.1"/>
    <property type="molecule type" value="Genomic_DNA"/>
</dbReference>
<dbReference type="InterPro" id="IPR036691">
    <property type="entry name" value="Endo/exonu/phosph_ase_sf"/>
</dbReference>
<evidence type="ECO:0000313" key="1">
    <source>
        <dbReference type="EMBL" id="VDL93028.1"/>
    </source>
</evidence>
<dbReference type="SUPFAM" id="SSF56219">
    <property type="entry name" value="DNase I-like"/>
    <property type="match status" value="1"/>
</dbReference>
<dbReference type="Proteomes" id="UP000275846">
    <property type="component" value="Unassembled WGS sequence"/>
</dbReference>
<evidence type="ECO:0000313" key="2">
    <source>
        <dbReference type="Proteomes" id="UP000275846"/>
    </source>
</evidence>
<name>A0A183SQZ5_SCHSO</name>
<sequence>MLVITSSAAGNGSQTEKYAVIKLKQAAISPSPSPAPYSPGCSDNPRSNRPEWRMALVARELAHYKVDIAALNETRFSEQGQLEEVGAGYTFFWSGRPKAQRRDAGVAFAIRNNIVGRLLCLPQGIKDRLMSLRLPVTITASLFCKRVRNTVIYDPCIKGAAPLPNSDGTTPLTEKSQILKRWVEHCRSVLNFSSVISDAVIDRLPQVDTNNDLDLPPSLPETIRIVQQISIGKAPGSNAIPPEFYKHGGPRLMAELTTLFQEMWR</sequence>
<reference evidence="1 2" key="2">
    <citation type="submission" date="2018-11" db="EMBL/GenBank/DDBJ databases">
        <authorList>
            <consortium name="Pathogen Informatics"/>
        </authorList>
    </citation>
    <scope>NUCLEOTIDE SEQUENCE [LARGE SCALE GENOMIC DNA]</scope>
    <source>
        <strain evidence="1 2">NST_G2</strain>
    </source>
</reference>
<gene>
    <name evidence="1" type="ORF">SSLN_LOCUS6643</name>
</gene>
<dbReference type="Gene3D" id="3.60.10.10">
    <property type="entry name" value="Endonuclease/exonuclease/phosphatase"/>
    <property type="match status" value="1"/>
</dbReference>
<dbReference type="AlphaFoldDB" id="A0A183SQZ5"/>
<accession>A0A183SQZ5</accession>
<proteinExistence type="predicted"/>
<protein>
    <submittedName>
        <fullName evidence="3">Endo/exonuclease/phosphatase domain-containing protein</fullName>
    </submittedName>
</protein>
<reference evidence="3" key="1">
    <citation type="submission" date="2016-06" db="UniProtKB">
        <authorList>
            <consortium name="WormBaseParasite"/>
        </authorList>
    </citation>
    <scope>IDENTIFICATION</scope>
</reference>